<dbReference type="AlphaFoldDB" id="A0A834HV93"/>
<dbReference type="PANTHER" id="PTHR45803:SF5">
    <property type="entry name" value="SOX100B"/>
    <property type="match status" value="1"/>
</dbReference>
<dbReference type="GO" id="GO:0005634">
    <property type="term" value="C:nucleus"/>
    <property type="evidence" value="ECO:0007669"/>
    <property type="project" value="UniProtKB-SubCell"/>
</dbReference>
<dbReference type="GO" id="GO:0000981">
    <property type="term" value="F:DNA-binding transcription factor activity, RNA polymerase II-specific"/>
    <property type="evidence" value="ECO:0007669"/>
    <property type="project" value="TreeGrafter"/>
</dbReference>
<dbReference type="Pfam" id="PF00505">
    <property type="entry name" value="HMG_box"/>
    <property type="match status" value="1"/>
</dbReference>
<dbReference type="InterPro" id="IPR036910">
    <property type="entry name" value="HMG_box_dom_sf"/>
</dbReference>
<evidence type="ECO:0000256" key="6">
    <source>
        <dbReference type="PROSITE-ProRule" id="PRU00267"/>
    </source>
</evidence>
<name>A0A834HV93_RHYFE</name>
<dbReference type="SMART" id="SM00398">
    <property type="entry name" value="HMG"/>
    <property type="match status" value="1"/>
</dbReference>
<keyword evidence="4" id="KW-0804">Transcription</keyword>
<dbReference type="EMBL" id="JAACXV010014259">
    <property type="protein sequence ID" value="KAF7269135.1"/>
    <property type="molecule type" value="Genomic_DNA"/>
</dbReference>
<dbReference type="CDD" id="cd22031">
    <property type="entry name" value="HMG-box_SoxE"/>
    <property type="match status" value="1"/>
</dbReference>
<evidence type="ECO:0000256" key="4">
    <source>
        <dbReference type="ARBA" id="ARBA00023163"/>
    </source>
</evidence>
<evidence type="ECO:0000313" key="10">
    <source>
        <dbReference type="Proteomes" id="UP000625711"/>
    </source>
</evidence>
<feature type="region of interest" description="Disordered" evidence="7">
    <location>
        <begin position="216"/>
        <end position="287"/>
    </location>
</feature>
<evidence type="ECO:0000256" key="5">
    <source>
        <dbReference type="ARBA" id="ARBA00023242"/>
    </source>
</evidence>
<organism evidence="9 10">
    <name type="scientific">Rhynchophorus ferrugineus</name>
    <name type="common">Red palm weevil</name>
    <name type="synonym">Curculio ferrugineus</name>
    <dbReference type="NCBI Taxonomy" id="354439"/>
    <lineage>
        <taxon>Eukaryota</taxon>
        <taxon>Metazoa</taxon>
        <taxon>Ecdysozoa</taxon>
        <taxon>Arthropoda</taxon>
        <taxon>Hexapoda</taxon>
        <taxon>Insecta</taxon>
        <taxon>Pterygota</taxon>
        <taxon>Neoptera</taxon>
        <taxon>Endopterygota</taxon>
        <taxon>Coleoptera</taxon>
        <taxon>Polyphaga</taxon>
        <taxon>Cucujiformia</taxon>
        <taxon>Curculionidae</taxon>
        <taxon>Dryophthorinae</taxon>
        <taxon>Rhynchophorus</taxon>
    </lineage>
</organism>
<dbReference type="Proteomes" id="UP000625711">
    <property type="component" value="Unassembled WGS sequence"/>
</dbReference>
<feature type="compositionally biased region" description="Low complexity" evidence="7">
    <location>
        <begin position="257"/>
        <end position="280"/>
    </location>
</feature>
<comment type="subcellular location">
    <subcellularLocation>
        <location evidence="1">Nucleus</location>
    </subcellularLocation>
</comment>
<dbReference type="PROSITE" id="PS50118">
    <property type="entry name" value="HMG_BOX_2"/>
    <property type="match status" value="1"/>
</dbReference>
<evidence type="ECO:0000259" key="8">
    <source>
        <dbReference type="PROSITE" id="PS50118"/>
    </source>
</evidence>
<feature type="region of interest" description="Disordered" evidence="7">
    <location>
        <begin position="99"/>
        <end position="121"/>
    </location>
</feature>
<gene>
    <name evidence="9" type="ORF">GWI33_017806</name>
</gene>
<keyword evidence="2" id="KW-0805">Transcription regulation</keyword>
<dbReference type="Pfam" id="PF12444">
    <property type="entry name" value="Sox_N"/>
    <property type="match status" value="1"/>
</dbReference>
<keyword evidence="3 6" id="KW-0238">DNA-binding</keyword>
<keyword evidence="10" id="KW-1185">Reference proteome</keyword>
<dbReference type="InterPro" id="IPR009071">
    <property type="entry name" value="HMG_box_dom"/>
</dbReference>
<dbReference type="InterPro" id="IPR022151">
    <property type="entry name" value="Sox_N"/>
</dbReference>
<dbReference type="FunFam" id="1.10.30.10:FF:000004">
    <property type="entry name" value="Transcription factor SOX-10"/>
    <property type="match status" value="1"/>
</dbReference>
<dbReference type="InterPro" id="IPR050917">
    <property type="entry name" value="SOX_TF"/>
</dbReference>
<feature type="domain" description="HMG box" evidence="8">
    <location>
        <begin position="154"/>
        <end position="222"/>
    </location>
</feature>
<dbReference type="Gene3D" id="1.10.30.10">
    <property type="entry name" value="High mobility group box domain"/>
    <property type="match status" value="1"/>
</dbReference>
<feature type="compositionally biased region" description="Polar residues" evidence="7">
    <location>
        <begin position="101"/>
        <end position="118"/>
    </location>
</feature>
<sequence>MAQTRQRPSPLFPSRSGRRRHVGDLVHCDVGLKHSKTVGERRSFIPVRVAVGAATNVTVTEASIVYLLLLLQPVLDQQGSDNMLSRGTTAPSVSVVKGLTDKNSSADSTTNEQQGQTLDKSEINDAVTKVLQGYDWTLVPIASKAASDKRKLHVKRPMNAFMVWAQAARRKLADQYPQLHNAELSKTLGKLWRVLSENDKKPFIEEAERLRVIHKREHPDYKYQPRRRKPTKASDPNQQMAHGQNSAFSRPLKQEDSPCSPRSHSSTSPSTCSSQPNSPQINPHQLLKSCDPHALDLDTYHRLPDLDDGSYAIYGAEEGLDSSDLDQYLPSDVPYNYASCHKNAQHQEESNNNYKAKRLCTEGTVPPQESFDESHYNRYHELQSTSVIKNERYAHNNSSPSYPYQSGIAPSAYYAGNSQYVPSYQYMPQRSLFGGGSLTGNFSSLEGSAVTDTWTNPYNL</sequence>
<protein>
    <recommendedName>
        <fullName evidence="8">HMG box domain-containing protein</fullName>
    </recommendedName>
</protein>
<keyword evidence="5 6" id="KW-0539">Nucleus</keyword>
<dbReference type="GO" id="GO:0000978">
    <property type="term" value="F:RNA polymerase II cis-regulatory region sequence-specific DNA binding"/>
    <property type="evidence" value="ECO:0007669"/>
    <property type="project" value="TreeGrafter"/>
</dbReference>
<dbReference type="OrthoDB" id="6247875at2759"/>
<feature type="compositionally biased region" description="Polar residues" evidence="7">
    <location>
        <begin position="234"/>
        <end position="248"/>
    </location>
</feature>
<comment type="caution">
    <text evidence="9">The sequence shown here is derived from an EMBL/GenBank/DDBJ whole genome shotgun (WGS) entry which is preliminary data.</text>
</comment>
<dbReference type="PANTHER" id="PTHR45803">
    <property type="entry name" value="SOX100B"/>
    <property type="match status" value="1"/>
</dbReference>
<dbReference type="SUPFAM" id="SSF47095">
    <property type="entry name" value="HMG-box"/>
    <property type="match status" value="1"/>
</dbReference>
<reference evidence="9" key="1">
    <citation type="submission" date="2020-08" db="EMBL/GenBank/DDBJ databases">
        <title>Genome sequencing and assembly of the red palm weevil Rhynchophorus ferrugineus.</title>
        <authorList>
            <person name="Dias G.B."/>
            <person name="Bergman C.M."/>
            <person name="Manee M."/>
        </authorList>
    </citation>
    <scope>NUCLEOTIDE SEQUENCE</scope>
    <source>
        <strain evidence="9">AA-2017</strain>
        <tissue evidence="9">Whole larva</tissue>
    </source>
</reference>
<evidence type="ECO:0000256" key="7">
    <source>
        <dbReference type="SAM" id="MobiDB-lite"/>
    </source>
</evidence>
<accession>A0A834HV93</accession>
<feature type="DNA-binding region" description="HMG box" evidence="6">
    <location>
        <begin position="154"/>
        <end position="222"/>
    </location>
</feature>
<proteinExistence type="predicted"/>
<evidence type="ECO:0000256" key="2">
    <source>
        <dbReference type="ARBA" id="ARBA00023015"/>
    </source>
</evidence>
<evidence type="ECO:0000313" key="9">
    <source>
        <dbReference type="EMBL" id="KAF7269135.1"/>
    </source>
</evidence>
<evidence type="ECO:0000256" key="3">
    <source>
        <dbReference type="ARBA" id="ARBA00023125"/>
    </source>
</evidence>
<evidence type="ECO:0000256" key="1">
    <source>
        <dbReference type="ARBA" id="ARBA00004123"/>
    </source>
</evidence>